<evidence type="ECO:0000313" key="2">
    <source>
        <dbReference type="EMBL" id="TRM58158.1"/>
    </source>
</evidence>
<feature type="compositionally biased region" description="Basic residues" evidence="1">
    <location>
        <begin position="178"/>
        <end position="190"/>
    </location>
</feature>
<dbReference type="OrthoDB" id="10293345at2759"/>
<dbReference type="AlphaFoldDB" id="A0A550C052"/>
<evidence type="ECO:0000256" key="1">
    <source>
        <dbReference type="SAM" id="MobiDB-lite"/>
    </source>
</evidence>
<dbReference type="EMBL" id="VDMD01000038">
    <property type="protein sequence ID" value="TRM58158.1"/>
    <property type="molecule type" value="Genomic_DNA"/>
</dbReference>
<dbReference type="Proteomes" id="UP000320762">
    <property type="component" value="Unassembled WGS sequence"/>
</dbReference>
<accession>A0A550C052</accession>
<gene>
    <name evidence="2" type="ORF">BD626DRAFT_512365</name>
</gene>
<name>A0A550C052_9AGAR</name>
<organism evidence="2 3">
    <name type="scientific">Schizophyllum amplum</name>
    <dbReference type="NCBI Taxonomy" id="97359"/>
    <lineage>
        <taxon>Eukaryota</taxon>
        <taxon>Fungi</taxon>
        <taxon>Dikarya</taxon>
        <taxon>Basidiomycota</taxon>
        <taxon>Agaricomycotina</taxon>
        <taxon>Agaricomycetes</taxon>
        <taxon>Agaricomycetidae</taxon>
        <taxon>Agaricales</taxon>
        <taxon>Schizophyllaceae</taxon>
        <taxon>Schizophyllum</taxon>
    </lineage>
</organism>
<keyword evidence="3" id="KW-1185">Reference proteome</keyword>
<proteinExistence type="predicted"/>
<reference evidence="2 3" key="1">
    <citation type="journal article" date="2019" name="New Phytol.">
        <title>Comparative genomics reveals unique wood-decay strategies and fruiting body development in the Schizophyllaceae.</title>
        <authorList>
            <person name="Almasi E."/>
            <person name="Sahu N."/>
            <person name="Krizsan K."/>
            <person name="Balint B."/>
            <person name="Kovacs G.M."/>
            <person name="Kiss B."/>
            <person name="Cseklye J."/>
            <person name="Drula E."/>
            <person name="Henrissat B."/>
            <person name="Nagy I."/>
            <person name="Chovatia M."/>
            <person name="Adam C."/>
            <person name="LaButti K."/>
            <person name="Lipzen A."/>
            <person name="Riley R."/>
            <person name="Grigoriev I.V."/>
            <person name="Nagy L.G."/>
        </authorList>
    </citation>
    <scope>NUCLEOTIDE SEQUENCE [LARGE SCALE GENOMIC DNA]</scope>
    <source>
        <strain evidence="2 3">NL-1724</strain>
    </source>
</reference>
<feature type="region of interest" description="Disordered" evidence="1">
    <location>
        <begin position="171"/>
        <end position="192"/>
    </location>
</feature>
<comment type="caution">
    <text evidence="2">The sequence shown here is derived from an EMBL/GenBank/DDBJ whole genome shotgun (WGS) entry which is preliminary data.</text>
</comment>
<protein>
    <submittedName>
        <fullName evidence="2">Uncharacterized protein</fullName>
    </submittedName>
</protein>
<evidence type="ECO:0000313" key="3">
    <source>
        <dbReference type="Proteomes" id="UP000320762"/>
    </source>
</evidence>
<sequence length="306" mass="34379">MFPIRRASLRVHCGGPTRRPRFHDELPSYHHRRPMRAPSPTPAAAACKAALLHRPARVLYSLSSAAASLFRRAGKMCCPRPSSMYEEPLDDLEPSPGPFQIHDRCLVRRLKHGTYTDWAPAEVINICTLRPDLEAKGEFLYEVHWFRDAGRAQMIGRFSLLRGEITFAPEARGGPEGRRKRSGLKLRSRRPAAGLAKRSASFGPSEKVLVQISPEQGQYTWVPAFVLHRHTKETRIAYDIRIAAGRLRGLETRYAGPTFFYHPVNVDMLREKGHVVVTDEVGANGRYEVGANGRYDVHPDPGVGWG</sequence>